<gene>
    <name evidence="2" type="ORF">HD601_005049</name>
</gene>
<dbReference type="PANTHER" id="PTHR22642:SF21">
    <property type="entry name" value="PERIPLASMIC PROTEIN"/>
    <property type="match status" value="1"/>
</dbReference>
<evidence type="ECO:0000259" key="1">
    <source>
        <dbReference type="Pfam" id="PF07969"/>
    </source>
</evidence>
<dbReference type="Gene3D" id="3.10.310.70">
    <property type="match status" value="1"/>
</dbReference>
<dbReference type="SUPFAM" id="SSF51338">
    <property type="entry name" value="Composite domain of metallo-dependent hydrolases"/>
    <property type="match status" value="1"/>
</dbReference>
<comment type="caution">
    <text evidence="2">The sequence shown here is derived from an EMBL/GenBank/DDBJ whole genome shotgun (WGS) entry which is preliminary data.</text>
</comment>
<dbReference type="Proteomes" id="UP000542813">
    <property type="component" value="Unassembled WGS sequence"/>
</dbReference>
<dbReference type="EMBL" id="JACHMM010000001">
    <property type="protein sequence ID" value="MBB5790474.1"/>
    <property type="molecule type" value="Genomic_DNA"/>
</dbReference>
<dbReference type="SUPFAM" id="SSF51556">
    <property type="entry name" value="Metallo-dependent hydrolases"/>
    <property type="match status" value="1"/>
</dbReference>
<dbReference type="RefSeq" id="WP_184826558.1">
    <property type="nucleotide sequence ID" value="NZ_JACHMM010000001.1"/>
</dbReference>
<dbReference type="AlphaFoldDB" id="A0A7W9GUW1"/>
<proteinExistence type="predicted"/>
<dbReference type="InterPro" id="IPR032466">
    <property type="entry name" value="Metal_Hydrolase"/>
</dbReference>
<evidence type="ECO:0000313" key="3">
    <source>
        <dbReference type="Proteomes" id="UP000542813"/>
    </source>
</evidence>
<sequence length="487" mass="53409">MDANDTVVSHVLIRNGRFIGVGNGPVRAQGRPFDVVNLRGRTVIPGIVDAHNHIVLVGNRPGWSTGAEDVFTIPDLVARYQERSADVPPGEFITTIGPISAMQFAERRLPLLAELDAVDRPVYIQAAQGGTRTNSLGKAWLEARGVVVAADGVIGGGATGSSRALQVMREQLLTPETRVRSANDALQYFATLGITTHRDGGAFHSELPSGGIANENTYTMHRPFLTLDREERMAARLRIDFLHQDPANDPNLPTLAPRLRNNFPFFGNDWLRTGGIGEFTGGGIEGLRAIARTGWRGEDHSLNLASAQSLIALREQVHAEIPIDQLRWIISHIPGFNEDLANRFHAIGGGVLVGWGPTRTGTNVGPPYRMLYDHPIQVGYHSDGGDITVISPWLNLYTMITGRNLAGAHILGDQNLTRQQALRLATADTRWFIWEDDLGSIEVGHHADLAVLDRDFFTVPDEEIYQIRSLFTVVGGKVVHDPGRWVR</sequence>
<reference evidence="2 3" key="1">
    <citation type="submission" date="2020-08" db="EMBL/GenBank/DDBJ databases">
        <title>Sequencing the genomes of 1000 actinobacteria strains.</title>
        <authorList>
            <person name="Klenk H.-P."/>
        </authorList>
    </citation>
    <scope>NUCLEOTIDE SEQUENCE [LARGE SCALE GENOMIC DNA]</scope>
    <source>
        <strain evidence="2 3">DSM 102122</strain>
    </source>
</reference>
<dbReference type="Gene3D" id="3.20.20.140">
    <property type="entry name" value="Metal-dependent hydrolases"/>
    <property type="match status" value="2"/>
</dbReference>
<evidence type="ECO:0000313" key="2">
    <source>
        <dbReference type="EMBL" id="MBB5790474.1"/>
    </source>
</evidence>
<dbReference type="Gene3D" id="2.30.40.10">
    <property type="entry name" value="Urease, subunit C, domain 1"/>
    <property type="match status" value="2"/>
</dbReference>
<keyword evidence="3" id="KW-1185">Reference proteome</keyword>
<name>A0A7W9GUW1_9ACTN</name>
<dbReference type="InterPro" id="IPR011059">
    <property type="entry name" value="Metal-dep_hydrolase_composite"/>
</dbReference>
<dbReference type="GO" id="GO:0016810">
    <property type="term" value="F:hydrolase activity, acting on carbon-nitrogen (but not peptide) bonds"/>
    <property type="evidence" value="ECO:0007669"/>
    <property type="project" value="InterPro"/>
</dbReference>
<dbReference type="InterPro" id="IPR013108">
    <property type="entry name" value="Amidohydro_3"/>
</dbReference>
<protein>
    <submittedName>
        <fullName evidence="2">Putative amidohydrolase YtcJ</fullName>
    </submittedName>
</protein>
<keyword evidence="2" id="KW-0378">Hydrolase</keyword>
<dbReference type="PANTHER" id="PTHR22642">
    <property type="entry name" value="IMIDAZOLONEPROPIONASE"/>
    <property type="match status" value="1"/>
</dbReference>
<feature type="domain" description="Amidohydrolase 3" evidence="1">
    <location>
        <begin position="34"/>
        <end position="480"/>
    </location>
</feature>
<organism evidence="2 3">
    <name type="scientific">Jiangella mangrovi</name>
    <dbReference type="NCBI Taxonomy" id="1524084"/>
    <lineage>
        <taxon>Bacteria</taxon>
        <taxon>Bacillati</taxon>
        <taxon>Actinomycetota</taxon>
        <taxon>Actinomycetes</taxon>
        <taxon>Jiangellales</taxon>
        <taxon>Jiangellaceae</taxon>
        <taxon>Jiangella</taxon>
    </lineage>
</organism>
<accession>A0A7W9GUW1</accession>
<dbReference type="Pfam" id="PF07969">
    <property type="entry name" value="Amidohydro_3"/>
    <property type="match status" value="1"/>
</dbReference>